<sequence length="106" mass="11651">MGTMVQIGAAVQLGYNEVLQYYWSGAHESDVTLTAAVNRPRSGSSNCCTITVQVGLAEALDTIGIWICPMITGFRKWGGKKLIEHMDLVNQSSKSNKIKMLYVQII</sequence>
<name>A0A2N1NGM1_9GLOM</name>
<evidence type="ECO:0000313" key="2">
    <source>
        <dbReference type="Proteomes" id="UP000233469"/>
    </source>
</evidence>
<gene>
    <name evidence="1" type="ORF">RhiirC2_709927</name>
</gene>
<organism evidence="1 2">
    <name type="scientific">Rhizophagus irregularis</name>
    <dbReference type="NCBI Taxonomy" id="588596"/>
    <lineage>
        <taxon>Eukaryota</taxon>
        <taxon>Fungi</taxon>
        <taxon>Fungi incertae sedis</taxon>
        <taxon>Mucoromycota</taxon>
        <taxon>Glomeromycotina</taxon>
        <taxon>Glomeromycetes</taxon>
        <taxon>Glomerales</taxon>
        <taxon>Glomeraceae</taxon>
        <taxon>Rhizophagus</taxon>
    </lineage>
</organism>
<dbReference type="EMBL" id="LLXL01000398">
    <property type="protein sequence ID" value="PKK73028.1"/>
    <property type="molecule type" value="Genomic_DNA"/>
</dbReference>
<reference evidence="1 2" key="2">
    <citation type="submission" date="2017-10" db="EMBL/GenBank/DDBJ databases">
        <title>Extensive intraspecific genome diversity in a model arbuscular mycorrhizal fungus.</title>
        <authorList>
            <person name="Chen E.C.H."/>
            <person name="Morin E."/>
            <person name="Baudet D."/>
            <person name="Noel J."/>
            <person name="Ndikumana S."/>
            <person name="Charron P."/>
            <person name="St-Onge C."/>
            <person name="Giorgi J."/>
            <person name="Grigoriev I.V."/>
            <person name="Roux C."/>
            <person name="Martin F.M."/>
            <person name="Corradi N."/>
        </authorList>
    </citation>
    <scope>NUCLEOTIDE SEQUENCE [LARGE SCALE GENOMIC DNA]</scope>
    <source>
        <strain evidence="1 2">C2</strain>
    </source>
</reference>
<proteinExistence type="predicted"/>
<comment type="caution">
    <text evidence="1">The sequence shown here is derived from an EMBL/GenBank/DDBJ whole genome shotgun (WGS) entry which is preliminary data.</text>
</comment>
<dbReference type="Proteomes" id="UP000233469">
    <property type="component" value="Unassembled WGS sequence"/>
</dbReference>
<evidence type="ECO:0000313" key="1">
    <source>
        <dbReference type="EMBL" id="PKK73028.1"/>
    </source>
</evidence>
<reference evidence="1 2" key="1">
    <citation type="submission" date="2016-04" db="EMBL/GenBank/DDBJ databases">
        <title>Genome analyses suggest a sexual origin of heterokaryosis in a supposedly ancient asexual fungus.</title>
        <authorList>
            <person name="Ropars J."/>
            <person name="Sedzielewska K."/>
            <person name="Noel J."/>
            <person name="Charron P."/>
            <person name="Farinelli L."/>
            <person name="Marton T."/>
            <person name="Kruger M."/>
            <person name="Pelin A."/>
            <person name="Brachmann A."/>
            <person name="Corradi N."/>
        </authorList>
    </citation>
    <scope>NUCLEOTIDE SEQUENCE [LARGE SCALE GENOMIC DNA]</scope>
    <source>
        <strain evidence="1 2">C2</strain>
    </source>
</reference>
<dbReference type="AlphaFoldDB" id="A0A2N1NGM1"/>
<dbReference type="VEuPathDB" id="FungiDB:FUN_003719"/>
<accession>A0A2N1NGM1</accession>
<protein>
    <submittedName>
        <fullName evidence="1">Uncharacterized protein</fullName>
    </submittedName>
</protein>